<dbReference type="EMBL" id="BMRG01000002">
    <property type="protein sequence ID" value="GGP41990.1"/>
    <property type="molecule type" value="Genomic_DNA"/>
</dbReference>
<evidence type="ECO:0000313" key="2">
    <source>
        <dbReference type="Proteomes" id="UP000639606"/>
    </source>
</evidence>
<evidence type="ECO:0000313" key="1">
    <source>
        <dbReference type="EMBL" id="GGP41990.1"/>
    </source>
</evidence>
<protein>
    <submittedName>
        <fullName evidence="1">Uncharacterized protein</fullName>
    </submittedName>
</protein>
<reference evidence="1" key="1">
    <citation type="journal article" date="2014" name="Int. J. Syst. Evol. Microbiol.">
        <title>Complete genome sequence of Corynebacterium casei LMG S-19264T (=DSM 44701T), isolated from a smear-ripened cheese.</title>
        <authorList>
            <consortium name="US DOE Joint Genome Institute (JGI-PGF)"/>
            <person name="Walter F."/>
            <person name="Albersmeier A."/>
            <person name="Kalinowski J."/>
            <person name="Ruckert C."/>
        </authorList>
    </citation>
    <scope>NUCLEOTIDE SEQUENCE</scope>
    <source>
        <strain evidence="1">JCM 3313</strain>
    </source>
</reference>
<keyword evidence="2" id="KW-1185">Reference proteome</keyword>
<proteinExistence type="predicted"/>
<reference evidence="1" key="2">
    <citation type="submission" date="2020-09" db="EMBL/GenBank/DDBJ databases">
        <authorList>
            <person name="Sun Q."/>
            <person name="Ohkuma M."/>
        </authorList>
    </citation>
    <scope>NUCLEOTIDE SEQUENCE</scope>
    <source>
        <strain evidence="1">JCM 3313</strain>
    </source>
</reference>
<name>A0A918AKP1_9PSEU</name>
<dbReference type="AlphaFoldDB" id="A0A918AKP1"/>
<sequence>MLPKASDERDGGKGHGYFLGAWSSWAFVWCFGEGSGCEKGGTGACNRRINSAAAKLVPVTTVVITAGSYCLKTINTANPKTIAAAISPAVIRLIECLA</sequence>
<accession>A0A918AKP1</accession>
<dbReference type="Proteomes" id="UP000639606">
    <property type="component" value="Unassembled WGS sequence"/>
</dbReference>
<comment type="caution">
    <text evidence="1">The sequence shown here is derived from an EMBL/GenBank/DDBJ whole genome shotgun (WGS) entry which is preliminary data.</text>
</comment>
<gene>
    <name evidence="1" type="ORF">GCM10010185_11590</name>
</gene>
<organism evidence="1 2">
    <name type="scientific">Saccharothrix coeruleofusca</name>
    <dbReference type="NCBI Taxonomy" id="33919"/>
    <lineage>
        <taxon>Bacteria</taxon>
        <taxon>Bacillati</taxon>
        <taxon>Actinomycetota</taxon>
        <taxon>Actinomycetes</taxon>
        <taxon>Pseudonocardiales</taxon>
        <taxon>Pseudonocardiaceae</taxon>
        <taxon>Saccharothrix</taxon>
    </lineage>
</organism>